<proteinExistence type="predicted"/>
<reference evidence="1 2" key="1">
    <citation type="submission" date="2020-08" db="EMBL/GenBank/DDBJ databases">
        <title>Functional genomics of gut bacteria from endangered species of beetles.</title>
        <authorList>
            <person name="Carlos-Shanley C."/>
        </authorList>
    </citation>
    <scope>NUCLEOTIDE SEQUENCE [LARGE SCALE GENOMIC DNA]</scope>
    <source>
        <strain evidence="1 2">S00198</strain>
    </source>
</reference>
<protein>
    <submittedName>
        <fullName evidence="1">Uncharacterized protein</fullName>
    </submittedName>
</protein>
<keyword evidence="2" id="KW-1185">Reference proteome</keyword>
<dbReference type="AlphaFoldDB" id="A0A7X0UD68"/>
<evidence type="ECO:0000313" key="2">
    <source>
        <dbReference type="Proteomes" id="UP000575083"/>
    </source>
</evidence>
<dbReference type="Proteomes" id="UP000575083">
    <property type="component" value="Unassembled WGS sequence"/>
</dbReference>
<dbReference type="EMBL" id="JACHLK010000024">
    <property type="protein sequence ID" value="MBB6563863.1"/>
    <property type="molecule type" value="Genomic_DNA"/>
</dbReference>
<sequence>MEQLQQMARNSLARGHWRVALRRILMARATGGALATDMDEALEHYLPMVSVEEMWRMQDSASQWMLMTRGISIGFNC</sequence>
<name>A0A7X0UD68_9BURK</name>
<comment type="caution">
    <text evidence="1">The sequence shown here is derived from an EMBL/GenBank/DDBJ whole genome shotgun (WGS) entry which is preliminary data.</text>
</comment>
<gene>
    <name evidence="1" type="ORF">HNP48_006589</name>
</gene>
<accession>A0A7X0UD68</accession>
<organism evidence="1 2">
    <name type="scientific">Acidovorax soli</name>
    <dbReference type="NCBI Taxonomy" id="592050"/>
    <lineage>
        <taxon>Bacteria</taxon>
        <taxon>Pseudomonadati</taxon>
        <taxon>Pseudomonadota</taxon>
        <taxon>Betaproteobacteria</taxon>
        <taxon>Burkholderiales</taxon>
        <taxon>Comamonadaceae</taxon>
        <taxon>Acidovorax</taxon>
    </lineage>
</organism>
<evidence type="ECO:0000313" key="1">
    <source>
        <dbReference type="EMBL" id="MBB6563863.1"/>
    </source>
</evidence>
<dbReference type="RefSeq" id="WP_184865299.1">
    <property type="nucleotide sequence ID" value="NZ_JACHLK010000024.1"/>
</dbReference>